<comment type="caution">
    <text evidence="1">The sequence shown here is derived from an EMBL/GenBank/DDBJ whole genome shotgun (WGS) entry which is preliminary data.</text>
</comment>
<keyword evidence="2" id="KW-1185">Reference proteome</keyword>
<name>A0A2P4YV76_9STRA</name>
<dbReference type="Proteomes" id="UP000237271">
    <property type="component" value="Unassembled WGS sequence"/>
</dbReference>
<dbReference type="PANTHER" id="PTHR48471:SF1">
    <property type="entry name" value="DDE TNP4 DOMAIN-CONTAINING PROTEIN"/>
    <property type="match status" value="1"/>
</dbReference>
<proteinExistence type="predicted"/>
<evidence type="ECO:0000313" key="1">
    <source>
        <dbReference type="EMBL" id="POM81692.1"/>
    </source>
</evidence>
<accession>A0A2P4YV76</accession>
<gene>
    <name evidence="1" type="ORF">PHPALM_304</name>
</gene>
<organism evidence="1 2">
    <name type="scientific">Phytophthora palmivora</name>
    <dbReference type="NCBI Taxonomy" id="4796"/>
    <lineage>
        <taxon>Eukaryota</taxon>
        <taxon>Sar</taxon>
        <taxon>Stramenopiles</taxon>
        <taxon>Oomycota</taxon>
        <taxon>Peronosporomycetes</taxon>
        <taxon>Peronosporales</taxon>
        <taxon>Peronosporaceae</taxon>
        <taxon>Phytophthora</taxon>
    </lineage>
</organism>
<evidence type="ECO:0000313" key="2">
    <source>
        <dbReference type="Proteomes" id="UP000237271"/>
    </source>
</evidence>
<protein>
    <submittedName>
        <fullName evidence="1">Uncharacterized protein</fullName>
    </submittedName>
</protein>
<dbReference type="EMBL" id="NCKW01000031">
    <property type="protein sequence ID" value="POM81692.1"/>
    <property type="molecule type" value="Genomic_DNA"/>
</dbReference>
<sequence length="186" mass="21411">MSAFQWLYGSGCNQSLNTLTGFHHAVFFYFLVRFEPLYNYYSPWAILKIHLPEIRRGHPRSMNADQCLTLELSWGRSEGTTSFLSLAFNVITSVMSLFLRFGRRLLVKLLKADSKVQVMLPTPTDVKELQDAINVKYPLLSFLYAVMDGLKLCLEASSRSEIQNMFYNGWTHDRFVSSVLAFCLKD</sequence>
<reference evidence="1 2" key="1">
    <citation type="journal article" date="2017" name="Genome Biol. Evol.">
        <title>Phytophthora megakarya and P. palmivora, closely related causal agents of cacao black pod rot, underwent increases in genome sizes and gene numbers by different mechanisms.</title>
        <authorList>
            <person name="Ali S.S."/>
            <person name="Shao J."/>
            <person name="Lary D.J."/>
            <person name="Kronmiller B."/>
            <person name="Shen D."/>
            <person name="Strem M.D."/>
            <person name="Amoako-Attah I."/>
            <person name="Akrofi A.Y."/>
            <person name="Begoude B.A."/>
            <person name="Ten Hoopen G.M."/>
            <person name="Coulibaly K."/>
            <person name="Kebe B.I."/>
            <person name="Melnick R.L."/>
            <person name="Guiltinan M.J."/>
            <person name="Tyler B.M."/>
            <person name="Meinhardt L.W."/>
            <person name="Bailey B.A."/>
        </authorList>
    </citation>
    <scope>NUCLEOTIDE SEQUENCE [LARGE SCALE GENOMIC DNA]</scope>
    <source>
        <strain evidence="2">sbr112.9</strain>
    </source>
</reference>
<dbReference type="OrthoDB" id="45778at2759"/>
<dbReference type="AlphaFoldDB" id="A0A2P4YV76"/>
<dbReference type="PANTHER" id="PTHR48471">
    <property type="entry name" value="DDE TNP4 DOMAIN-CONTAINING PROTEIN"/>
    <property type="match status" value="1"/>
</dbReference>